<keyword evidence="1" id="KW-0812">Transmembrane</keyword>
<feature type="non-terminal residue" evidence="2">
    <location>
        <position position="160"/>
    </location>
</feature>
<comment type="caution">
    <text evidence="2">The sequence shown here is derived from an EMBL/GenBank/DDBJ whole genome shotgun (WGS) entry which is preliminary data.</text>
</comment>
<dbReference type="STRING" id="157652.A0A371FI93"/>
<evidence type="ECO:0000313" key="3">
    <source>
        <dbReference type="Proteomes" id="UP000257109"/>
    </source>
</evidence>
<reference evidence="2" key="1">
    <citation type="submission" date="2018-05" db="EMBL/GenBank/DDBJ databases">
        <title>Draft genome of Mucuna pruriens seed.</title>
        <authorList>
            <person name="Nnadi N.E."/>
            <person name="Vos R."/>
            <person name="Hasami M.H."/>
            <person name="Devisetty U.K."/>
            <person name="Aguiy J.C."/>
        </authorList>
    </citation>
    <scope>NUCLEOTIDE SEQUENCE [LARGE SCALE GENOMIC DNA]</scope>
    <source>
        <strain evidence="2">JCA_2017</strain>
    </source>
</reference>
<feature type="transmembrane region" description="Helical" evidence="1">
    <location>
        <begin position="86"/>
        <end position="106"/>
    </location>
</feature>
<name>A0A371FI93_MUCPR</name>
<evidence type="ECO:0000313" key="2">
    <source>
        <dbReference type="EMBL" id="RDX78017.1"/>
    </source>
</evidence>
<sequence length="160" mass="17972">MENFGRSGSFIRLNSDNDDPFLGSRISVGERNALTIEMDPEAASSIKKLTYPISSIKLFGVDLSPSNIVVVVVYFVQGVLRLARRSYLVLSGLLGSLSWSLMAIFVDNKYNIQRLWKGHVVSHEAPQDLFSLYVRQLYNLTLLCYTLPQTLLVLPLEFLG</sequence>
<dbReference type="Proteomes" id="UP000257109">
    <property type="component" value="Unassembled WGS sequence"/>
</dbReference>
<dbReference type="EMBL" id="QJKJ01008996">
    <property type="protein sequence ID" value="RDX78017.1"/>
    <property type="molecule type" value="Genomic_DNA"/>
</dbReference>
<protein>
    <submittedName>
        <fullName evidence="2">Folate-biopterin transporter 1, chloroplastic</fullName>
    </submittedName>
</protein>
<keyword evidence="3" id="KW-1185">Reference proteome</keyword>
<dbReference type="AlphaFoldDB" id="A0A371FI93"/>
<feature type="transmembrane region" description="Helical" evidence="1">
    <location>
        <begin position="58"/>
        <end position="80"/>
    </location>
</feature>
<proteinExistence type="predicted"/>
<keyword evidence="1" id="KW-0472">Membrane</keyword>
<accession>A0A371FI93</accession>
<keyword evidence="1" id="KW-1133">Transmembrane helix</keyword>
<evidence type="ECO:0000256" key="1">
    <source>
        <dbReference type="SAM" id="Phobius"/>
    </source>
</evidence>
<gene>
    <name evidence="2" type="ORF">CR513_41767</name>
</gene>
<organism evidence="2 3">
    <name type="scientific">Mucuna pruriens</name>
    <name type="common">Velvet bean</name>
    <name type="synonym">Dolichos pruriens</name>
    <dbReference type="NCBI Taxonomy" id="157652"/>
    <lineage>
        <taxon>Eukaryota</taxon>
        <taxon>Viridiplantae</taxon>
        <taxon>Streptophyta</taxon>
        <taxon>Embryophyta</taxon>
        <taxon>Tracheophyta</taxon>
        <taxon>Spermatophyta</taxon>
        <taxon>Magnoliopsida</taxon>
        <taxon>eudicotyledons</taxon>
        <taxon>Gunneridae</taxon>
        <taxon>Pentapetalae</taxon>
        <taxon>rosids</taxon>
        <taxon>fabids</taxon>
        <taxon>Fabales</taxon>
        <taxon>Fabaceae</taxon>
        <taxon>Papilionoideae</taxon>
        <taxon>50 kb inversion clade</taxon>
        <taxon>NPAAA clade</taxon>
        <taxon>indigoferoid/millettioid clade</taxon>
        <taxon>Phaseoleae</taxon>
        <taxon>Mucuna</taxon>
    </lineage>
</organism>
<feature type="non-terminal residue" evidence="2">
    <location>
        <position position="1"/>
    </location>
</feature>